<keyword evidence="6" id="KW-0862">Zinc</keyword>
<keyword evidence="3" id="KW-0479">Metal-binding</keyword>
<evidence type="ECO:0000256" key="6">
    <source>
        <dbReference type="ARBA" id="ARBA00022833"/>
    </source>
</evidence>
<evidence type="ECO:0000313" key="14">
    <source>
        <dbReference type="EMBL" id="CAG5123449.1"/>
    </source>
</evidence>
<comment type="subcellular location">
    <subcellularLocation>
        <location evidence="1">Nucleus</location>
    </subcellularLocation>
</comment>
<dbReference type="PROSITE" id="PS50157">
    <property type="entry name" value="ZINC_FINGER_C2H2_2"/>
    <property type="match status" value="2"/>
</dbReference>
<evidence type="ECO:0000256" key="11">
    <source>
        <dbReference type="PROSITE-ProRule" id="PRU00042"/>
    </source>
</evidence>
<organism evidence="14 15">
    <name type="scientific">Candidula unifasciata</name>
    <dbReference type="NCBI Taxonomy" id="100452"/>
    <lineage>
        <taxon>Eukaryota</taxon>
        <taxon>Metazoa</taxon>
        <taxon>Spiralia</taxon>
        <taxon>Lophotrochozoa</taxon>
        <taxon>Mollusca</taxon>
        <taxon>Gastropoda</taxon>
        <taxon>Heterobranchia</taxon>
        <taxon>Euthyneura</taxon>
        <taxon>Panpulmonata</taxon>
        <taxon>Eupulmonata</taxon>
        <taxon>Stylommatophora</taxon>
        <taxon>Helicina</taxon>
        <taxon>Helicoidea</taxon>
        <taxon>Geomitridae</taxon>
        <taxon>Candidula</taxon>
    </lineage>
</organism>
<dbReference type="GO" id="GO:0008270">
    <property type="term" value="F:zinc ion binding"/>
    <property type="evidence" value="ECO:0007669"/>
    <property type="project" value="UniProtKB-KW"/>
</dbReference>
<dbReference type="OrthoDB" id="6146375at2759"/>
<evidence type="ECO:0000256" key="2">
    <source>
        <dbReference type="ARBA" id="ARBA00006991"/>
    </source>
</evidence>
<evidence type="ECO:0000256" key="12">
    <source>
        <dbReference type="SAM" id="MobiDB-lite"/>
    </source>
</evidence>
<comment type="similarity">
    <text evidence="2">Belongs to the krueppel C2H2-type zinc-finger protein family.</text>
</comment>
<reference evidence="14" key="1">
    <citation type="submission" date="2021-04" db="EMBL/GenBank/DDBJ databases">
        <authorList>
            <consortium name="Molecular Ecology Group"/>
        </authorList>
    </citation>
    <scope>NUCLEOTIDE SEQUENCE</scope>
</reference>
<name>A0A8S3Z2U9_9EUPU</name>
<dbReference type="GO" id="GO:0005634">
    <property type="term" value="C:nucleus"/>
    <property type="evidence" value="ECO:0007669"/>
    <property type="project" value="UniProtKB-SubCell"/>
</dbReference>
<dbReference type="FunFam" id="3.30.160.60:FF:000075">
    <property type="entry name" value="Putative zinc finger protein 536"/>
    <property type="match status" value="1"/>
</dbReference>
<dbReference type="Pfam" id="PF13912">
    <property type="entry name" value="zf-C2H2_6"/>
    <property type="match status" value="2"/>
</dbReference>
<dbReference type="InterPro" id="IPR036236">
    <property type="entry name" value="Znf_C2H2_sf"/>
</dbReference>
<dbReference type="GO" id="GO:0003677">
    <property type="term" value="F:DNA binding"/>
    <property type="evidence" value="ECO:0007669"/>
    <property type="project" value="UniProtKB-KW"/>
</dbReference>
<dbReference type="PANTHER" id="PTHR24394:SF29">
    <property type="entry name" value="MYONEURIN"/>
    <property type="match status" value="1"/>
</dbReference>
<dbReference type="Gene3D" id="3.30.160.60">
    <property type="entry name" value="Classic Zinc Finger"/>
    <property type="match status" value="2"/>
</dbReference>
<dbReference type="Proteomes" id="UP000678393">
    <property type="component" value="Unassembled WGS sequence"/>
</dbReference>
<keyword evidence="15" id="KW-1185">Reference proteome</keyword>
<feature type="domain" description="C2H2-type" evidence="13">
    <location>
        <begin position="284"/>
        <end position="312"/>
    </location>
</feature>
<dbReference type="SMART" id="SM00355">
    <property type="entry name" value="ZnF_C2H2"/>
    <property type="match status" value="4"/>
</dbReference>
<dbReference type="GO" id="GO:0000981">
    <property type="term" value="F:DNA-binding transcription factor activity, RNA polymerase II-specific"/>
    <property type="evidence" value="ECO:0007669"/>
    <property type="project" value="TreeGrafter"/>
</dbReference>
<accession>A0A8S3Z2U9</accession>
<keyword evidence="5 11" id="KW-0863">Zinc-finger</keyword>
<keyword evidence="8" id="KW-0238">DNA-binding</keyword>
<keyword evidence="9" id="KW-0804">Transcription</keyword>
<feature type="domain" description="C2H2-type" evidence="13">
    <location>
        <begin position="256"/>
        <end position="283"/>
    </location>
</feature>
<keyword evidence="7" id="KW-0805">Transcription regulation</keyword>
<feature type="region of interest" description="Disordered" evidence="12">
    <location>
        <begin position="122"/>
        <end position="149"/>
    </location>
</feature>
<evidence type="ECO:0000259" key="13">
    <source>
        <dbReference type="PROSITE" id="PS50157"/>
    </source>
</evidence>
<dbReference type="EMBL" id="CAJHNH020001525">
    <property type="protein sequence ID" value="CAG5123449.1"/>
    <property type="molecule type" value="Genomic_DNA"/>
</dbReference>
<comment type="caution">
    <text evidence="14">The sequence shown here is derived from an EMBL/GenBank/DDBJ whole genome shotgun (WGS) entry which is preliminary data.</text>
</comment>
<keyword evidence="4" id="KW-0677">Repeat</keyword>
<evidence type="ECO:0000256" key="1">
    <source>
        <dbReference type="ARBA" id="ARBA00004123"/>
    </source>
</evidence>
<dbReference type="SUPFAM" id="SSF57667">
    <property type="entry name" value="beta-beta-alpha zinc fingers"/>
    <property type="match status" value="1"/>
</dbReference>
<dbReference type="PROSITE" id="PS00028">
    <property type="entry name" value="ZINC_FINGER_C2H2_1"/>
    <property type="match status" value="2"/>
</dbReference>
<keyword evidence="10" id="KW-0539">Nucleus</keyword>
<evidence type="ECO:0000256" key="9">
    <source>
        <dbReference type="ARBA" id="ARBA00023163"/>
    </source>
</evidence>
<dbReference type="AlphaFoldDB" id="A0A8S3Z2U9"/>
<feature type="compositionally biased region" description="Basic and acidic residues" evidence="12">
    <location>
        <begin position="122"/>
        <end position="135"/>
    </location>
</feature>
<protein>
    <recommendedName>
        <fullName evidence="13">C2H2-type domain-containing protein</fullName>
    </recommendedName>
</protein>
<evidence type="ECO:0000313" key="15">
    <source>
        <dbReference type="Proteomes" id="UP000678393"/>
    </source>
</evidence>
<evidence type="ECO:0000256" key="3">
    <source>
        <dbReference type="ARBA" id="ARBA00022723"/>
    </source>
</evidence>
<dbReference type="PANTHER" id="PTHR24394">
    <property type="entry name" value="ZINC FINGER PROTEIN"/>
    <property type="match status" value="1"/>
</dbReference>
<sequence length="339" mass="38204">MLSNFTNVAGSPELANYRNQFSLSADDKPTPFMDVTGSHALLEPSFARQSRRAERAHNIRGVSNAVSDKKLWSPTTCNQLRGKPLYFSPYSREKMADLAAKFMVARGSKLVGEKGRVSVKSAGEKEKKKVGDLRQHSAPVAKVSGTSPTNTEGSCKNAILALSGQAHQENDTVGSEYSNMETSLRYHIPTVVKSEPLKEQDANAGSPLDFRCRAWKAYGDESRSSVGDSHNCDMCREVFRTFLELEDHSVEVHKRYLCEHCKKGFTARPNRDRHVRYHTGERPYKCDLCDLAFFRGDDLKYHRTTRHPTAQPFVCPRCSASFTWGRDLEKHIRHSKCKV</sequence>
<evidence type="ECO:0000256" key="4">
    <source>
        <dbReference type="ARBA" id="ARBA00022737"/>
    </source>
</evidence>
<proteinExistence type="inferred from homology"/>
<evidence type="ECO:0000256" key="8">
    <source>
        <dbReference type="ARBA" id="ARBA00023125"/>
    </source>
</evidence>
<dbReference type="InterPro" id="IPR013087">
    <property type="entry name" value="Znf_C2H2_type"/>
</dbReference>
<evidence type="ECO:0000256" key="7">
    <source>
        <dbReference type="ARBA" id="ARBA00023015"/>
    </source>
</evidence>
<evidence type="ECO:0000256" key="5">
    <source>
        <dbReference type="ARBA" id="ARBA00022771"/>
    </source>
</evidence>
<gene>
    <name evidence="14" type="ORF">CUNI_LOCUS9007</name>
</gene>
<evidence type="ECO:0000256" key="10">
    <source>
        <dbReference type="ARBA" id="ARBA00023242"/>
    </source>
</evidence>